<dbReference type="InterPro" id="IPR010656">
    <property type="entry name" value="DctM"/>
</dbReference>
<proteinExistence type="inferred from homology"/>
<keyword evidence="6 7" id="KW-0472">Membrane</keyword>
<evidence type="ECO:0000259" key="8">
    <source>
        <dbReference type="Pfam" id="PF06808"/>
    </source>
</evidence>
<evidence type="ECO:0000256" key="3">
    <source>
        <dbReference type="ARBA" id="ARBA00022519"/>
    </source>
</evidence>
<feature type="transmembrane region" description="Helical" evidence="7">
    <location>
        <begin position="364"/>
        <end position="386"/>
    </location>
</feature>
<sequence length="429" mass="45381">MSPEIIGAIGLVVMIFLVVLRVPVALAMLGVGLFGFGAVTTPDGAIQMLKDLPVDVLAKYDFSAIPLFILMGVFATHSGMAGKLFEATRTIFGGVRGSLGIAGIGSSGIFASISGSSLATASTMTKVALPQMEKYGYQPGFACGILAAGGTLGIMIPPSIALLVYAILTQQSVGDMFIAGFLPGILGMVMYSITVMIMVRWKPHLAKRGESTSWKAKLLSLTGLIPFSFIFIIIIAGIFFGLFTPTEGAAVGAFVSWAYAFAKGMRMDGLKQSLIETLALSAVVFFMLLGAEALGYFISVSRLSYSLASWIGTLAVSPMVVLLCILLMYFLLGLFMDALAMLVITIPVVFPIIVALGYDPVWFGIIAVLTVELGLITPPMGMNIFVIKAMAPHIKLSDMFKGVAPFIVSDVVRLAILVAFPAISLVLLN</sequence>
<dbReference type="GO" id="GO:0022857">
    <property type="term" value="F:transmembrane transporter activity"/>
    <property type="evidence" value="ECO:0007669"/>
    <property type="project" value="UniProtKB-UniRule"/>
</dbReference>
<comment type="subcellular location">
    <subcellularLocation>
        <location evidence="1 7">Cell inner membrane</location>
        <topology evidence="1 7">Multi-pass membrane protein</topology>
    </subcellularLocation>
</comment>
<protein>
    <recommendedName>
        <fullName evidence="7">TRAP transporter large permease protein</fullName>
    </recommendedName>
</protein>
<evidence type="ECO:0000256" key="7">
    <source>
        <dbReference type="RuleBase" id="RU369079"/>
    </source>
</evidence>
<feature type="transmembrane region" description="Helical" evidence="7">
    <location>
        <begin position="277"/>
        <end position="298"/>
    </location>
</feature>
<evidence type="ECO:0000256" key="1">
    <source>
        <dbReference type="ARBA" id="ARBA00004429"/>
    </source>
</evidence>
<feature type="transmembrane region" description="Helical" evidence="7">
    <location>
        <begin position="6"/>
        <end position="39"/>
    </location>
</feature>
<evidence type="ECO:0000313" key="10">
    <source>
        <dbReference type="Proteomes" id="UP000188169"/>
    </source>
</evidence>
<feature type="transmembrane region" description="Helical" evidence="7">
    <location>
        <begin position="177"/>
        <end position="197"/>
    </location>
</feature>
<accession>A0A1R4EFN1</accession>
<reference evidence="10" key="1">
    <citation type="submission" date="2017-02" db="EMBL/GenBank/DDBJ databases">
        <authorList>
            <person name="Mornico D."/>
        </authorList>
    </citation>
    <scope>NUCLEOTIDE SEQUENCE [LARGE SCALE GENOMIC DNA]</scope>
</reference>
<evidence type="ECO:0000256" key="5">
    <source>
        <dbReference type="ARBA" id="ARBA00022989"/>
    </source>
</evidence>
<dbReference type="PIRSF" id="PIRSF006066">
    <property type="entry name" value="HI0050"/>
    <property type="match status" value="1"/>
</dbReference>
<feature type="transmembrane region" description="Helical" evidence="7">
    <location>
        <begin position="407"/>
        <end position="428"/>
    </location>
</feature>
<dbReference type="PANTHER" id="PTHR33362">
    <property type="entry name" value="SIALIC ACID TRAP TRANSPORTER PERMEASE PROTEIN SIAT-RELATED"/>
    <property type="match status" value="1"/>
</dbReference>
<dbReference type="OrthoDB" id="9796052at2"/>
<feature type="transmembrane region" description="Helical" evidence="7">
    <location>
        <begin position="99"/>
        <end position="120"/>
    </location>
</feature>
<evidence type="ECO:0000313" key="9">
    <source>
        <dbReference type="EMBL" id="SJM37270.1"/>
    </source>
</evidence>
<dbReference type="RefSeq" id="WP_077448669.1">
    <property type="nucleotide sequence ID" value="NZ_FUGD01000077.1"/>
</dbReference>
<gene>
    <name evidence="9" type="primary">siaT_1</name>
    <name evidence="9" type="ORF">A1019T_01242</name>
</gene>
<keyword evidence="3 7" id="KW-0997">Cell inner membrane</keyword>
<feature type="transmembrane region" description="Helical" evidence="7">
    <location>
        <begin position="141"/>
        <end position="165"/>
    </location>
</feature>
<dbReference type="Pfam" id="PF06808">
    <property type="entry name" value="DctM"/>
    <property type="match status" value="1"/>
</dbReference>
<keyword evidence="10" id="KW-1185">Reference proteome</keyword>
<feature type="transmembrane region" description="Helical" evidence="7">
    <location>
        <begin position="310"/>
        <end position="332"/>
    </location>
</feature>
<name>A0A1R4EFN1_9GAMM</name>
<keyword evidence="4 7" id="KW-0812">Transmembrane</keyword>
<keyword evidence="2" id="KW-1003">Cell membrane</keyword>
<feature type="transmembrane region" description="Helical" evidence="7">
    <location>
        <begin position="60"/>
        <end position="79"/>
    </location>
</feature>
<feature type="transmembrane region" description="Helical" evidence="7">
    <location>
        <begin position="218"/>
        <end position="242"/>
    </location>
</feature>
<feature type="transmembrane region" description="Helical" evidence="7">
    <location>
        <begin position="248"/>
        <end position="265"/>
    </location>
</feature>
<organism evidence="9 10">
    <name type="scientific">Psychrobacter pasteurii</name>
    <dbReference type="NCBI Taxonomy" id="1945520"/>
    <lineage>
        <taxon>Bacteria</taxon>
        <taxon>Pseudomonadati</taxon>
        <taxon>Pseudomonadota</taxon>
        <taxon>Gammaproteobacteria</taxon>
        <taxon>Moraxellales</taxon>
        <taxon>Moraxellaceae</taxon>
        <taxon>Psychrobacter</taxon>
    </lineage>
</organism>
<dbReference type="AlphaFoldDB" id="A0A1R4EFN1"/>
<dbReference type="Proteomes" id="UP000188169">
    <property type="component" value="Unassembled WGS sequence"/>
</dbReference>
<feature type="transmembrane region" description="Helical" evidence="7">
    <location>
        <begin position="339"/>
        <end position="358"/>
    </location>
</feature>
<keyword evidence="7" id="KW-0813">Transport</keyword>
<dbReference type="NCBIfam" id="TIGR00786">
    <property type="entry name" value="dctM"/>
    <property type="match status" value="1"/>
</dbReference>
<keyword evidence="5 7" id="KW-1133">Transmembrane helix</keyword>
<comment type="similarity">
    <text evidence="7">Belongs to the TRAP transporter large permease family.</text>
</comment>
<dbReference type="EMBL" id="FUGD01000077">
    <property type="protein sequence ID" value="SJM37270.1"/>
    <property type="molecule type" value="Genomic_DNA"/>
</dbReference>
<evidence type="ECO:0000256" key="4">
    <source>
        <dbReference type="ARBA" id="ARBA00022692"/>
    </source>
</evidence>
<evidence type="ECO:0000256" key="6">
    <source>
        <dbReference type="ARBA" id="ARBA00023136"/>
    </source>
</evidence>
<comment type="subunit">
    <text evidence="7">The complex comprises the extracytoplasmic solute receptor protein and the two transmembrane proteins.</text>
</comment>
<feature type="domain" description="TRAP C4-dicarboxylate transport system permease DctM subunit" evidence="8">
    <location>
        <begin position="11"/>
        <end position="423"/>
    </location>
</feature>
<dbReference type="PANTHER" id="PTHR33362:SF5">
    <property type="entry name" value="C4-DICARBOXYLATE TRAP TRANSPORTER LARGE PERMEASE PROTEIN DCTM"/>
    <property type="match status" value="1"/>
</dbReference>
<evidence type="ECO:0000256" key="2">
    <source>
        <dbReference type="ARBA" id="ARBA00022475"/>
    </source>
</evidence>
<dbReference type="InterPro" id="IPR004681">
    <property type="entry name" value="TRAP_DctM"/>
</dbReference>
<comment type="function">
    <text evidence="7">Part of the tripartite ATP-independent periplasmic (TRAP) transport system.</text>
</comment>
<dbReference type="GO" id="GO:0005886">
    <property type="term" value="C:plasma membrane"/>
    <property type="evidence" value="ECO:0007669"/>
    <property type="project" value="UniProtKB-SubCell"/>
</dbReference>
<dbReference type="STRING" id="1945520.A1019T_01242"/>